<evidence type="ECO:0000256" key="1">
    <source>
        <dbReference type="SAM" id="MobiDB-lite"/>
    </source>
</evidence>
<keyword evidence="3" id="KW-1185">Reference proteome</keyword>
<name>A0A0L0W5Y0_9BASI</name>
<protein>
    <submittedName>
        <fullName evidence="2">Uncharacterized protein</fullName>
    </submittedName>
</protein>
<evidence type="ECO:0000313" key="2">
    <source>
        <dbReference type="EMBL" id="KNF06902.1"/>
    </source>
</evidence>
<feature type="compositionally biased region" description="Basic and acidic residues" evidence="1">
    <location>
        <begin position="82"/>
        <end position="97"/>
    </location>
</feature>
<accession>A0A0L0W5Y0</accession>
<comment type="caution">
    <text evidence="2">The sequence shown here is derived from an EMBL/GenBank/DDBJ whole genome shotgun (WGS) entry which is preliminary data.</text>
</comment>
<dbReference type="OrthoDB" id="2509909at2759"/>
<dbReference type="Proteomes" id="UP000054564">
    <property type="component" value="Unassembled WGS sequence"/>
</dbReference>
<feature type="region of interest" description="Disordered" evidence="1">
    <location>
        <begin position="82"/>
        <end position="121"/>
    </location>
</feature>
<dbReference type="AlphaFoldDB" id="A0A0L0W5Y0"/>
<sequence>MMSLLFEENWWELDWQNIADRLTDNMARASPVHGGKTQGGSDQMGNLEINPPTTIDSATAAPVGMEEFETIEPVSFDRMSKELTEGSENRQAKRARNDQPINTESIKQDYHPKSKISTFNSDARLSDDDVQIRKQQNEARNKIMKSDRPKQHVSSLTSISPSGWQFKTPALRTQEVVYVHIAKQFMEQFQSAIEGIFEKIQNSSIEPAARKIGDWNFKMIPLSTAHPEVPMSLIVPLISKSELLNVFQDLHHWLTYIHKILWKHFHGETFEIADRQKLIHWLFGEVFNPQYGLPVLGETEIRNLVDGKFGLVQVLVIKMLREPESVFNTSIQIVRIWFKSLYSRSEWENKFKMDEYFWARISTLITKQSSQDSLTDFKIGNFQLKPKIKIVSFSKKKGDITLKLPYNTGIYQELILPRIEDYCSKVDSGREVDEIATEPTIAIIKHKSVATMCGIQPLSYNTEKIDPFLPLDSILTNWFEKLEFYSCIVISILNSQLGDNHEKLSHTSFLAWFSEKLFNSSHENMLPVIGIIPRSTINSESKKIPMFDEPQKFIIKTLGIQVDTDWDRSAITLLGYWLKNEHPKIWNIKFKTDQGFSDFLFGNWIVTGAFTIHSKFYNRWTFTKSMWPLPV</sequence>
<dbReference type="EMBL" id="AJIL01000002">
    <property type="protein sequence ID" value="KNF06902.1"/>
    <property type="molecule type" value="Genomic_DNA"/>
</dbReference>
<reference evidence="3" key="1">
    <citation type="submission" date="2014-03" db="EMBL/GenBank/DDBJ databases">
        <title>The Genome Sequence of Puccinia striiformis f. sp. tritici PST-78.</title>
        <authorList>
            <consortium name="The Broad Institute Genome Sequencing Platform"/>
            <person name="Cuomo C."/>
            <person name="Hulbert S."/>
            <person name="Chen X."/>
            <person name="Walker B."/>
            <person name="Young S.K."/>
            <person name="Zeng Q."/>
            <person name="Gargeya S."/>
            <person name="Fitzgerald M."/>
            <person name="Haas B."/>
            <person name="Abouelleil A."/>
            <person name="Alvarado L."/>
            <person name="Arachchi H.M."/>
            <person name="Berlin A.M."/>
            <person name="Chapman S.B."/>
            <person name="Goldberg J."/>
            <person name="Griggs A."/>
            <person name="Gujja S."/>
            <person name="Hansen M."/>
            <person name="Howarth C."/>
            <person name="Imamovic A."/>
            <person name="Larimer J."/>
            <person name="McCowan C."/>
            <person name="Montmayeur A."/>
            <person name="Murphy C."/>
            <person name="Neiman D."/>
            <person name="Pearson M."/>
            <person name="Priest M."/>
            <person name="Roberts A."/>
            <person name="Saif S."/>
            <person name="Shea T."/>
            <person name="Sisk P."/>
            <person name="Sykes S."/>
            <person name="Wortman J."/>
            <person name="Nusbaum C."/>
            <person name="Birren B."/>
        </authorList>
    </citation>
    <scope>NUCLEOTIDE SEQUENCE [LARGE SCALE GENOMIC DNA]</scope>
    <source>
        <strain evidence="3">race PST-78</strain>
    </source>
</reference>
<evidence type="ECO:0000313" key="3">
    <source>
        <dbReference type="Proteomes" id="UP000054564"/>
    </source>
</evidence>
<organism evidence="2 3">
    <name type="scientific">Puccinia striiformis f. sp. tritici PST-78</name>
    <dbReference type="NCBI Taxonomy" id="1165861"/>
    <lineage>
        <taxon>Eukaryota</taxon>
        <taxon>Fungi</taxon>
        <taxon>Dikarya</taxon>
        <taxon>Basidiomycota</taxon>
        <taxon>Pucciniomycotina</taxon>
        <taxon>Pucciniomycetes</taxon>
        <taxon>Pucciniales</taxon>
        <taxon>Pucciniaceae</taxon>
        <taxon>Puccinia</taxon>
    </lineage>
</organism>
<proteinExistence type="predicted"/>
<gene>
    <name evidence="2" type="ORF">PSTG_00217</name>
</gene>